<protein>
    <submittedName>
        <fullName evidence="1">Uncharacterized protein</fullName>
    </submittedName>
</protein>
<dbReference type="AlphaFoldDB" id="A0A2Z6NH06"/>
<gene>
    <name evidence="1" type="ORF">TSUD_153730</name>
</gene>
<evidence type="ECO:0000313" key="2">
    <source>
        <dbReference type="Proteomes" id="UP000242715"/>
    </source>
</evidence>
<dbReference type="EMBL" id="DF973384">
    <property type="protein sequence ID" value="GAU28957.1"/>
    <property type="molecule type" value="Genomic_DNA"/>
</dbReference>
<organism evidence="1 2">
    <name type="scientific">Trifolium subterraneum</name>
    <name type="common">Subterranean clover</name>
    <dbReference type="NCBI Taxonomy" id="3900"/>
    <lineage>
        <taxon>Eukaryota</taxon>
        <taxon>Viridiplantae</taxon>
        <taxon>Streptophyta</taxon>
        <taxon>Embryophyta</taxon>
        <taxon>Tracheophyta</taxon>
        <taxon>Spermatophyta</taxon>
        <taxon>Magnoliopsida</taxon>
        <taxon>eudicotyledons</taxon>
        <taxon>Gunneridae</taxon>
        <taxon>Pentapetalae</taxon>
        <taxon>rosids</taxon>
        <taxon>fabids</taxon>
        <taxon>Fabales</taxon>
        <taxon>Fabaceae</taxon>
        <taxon>Papilionoideae</taxon>
        <taxon>50 kb inversion clade</taxon>
        <taxon>NPAAA clade</taxon>
        <taxon>Hologalegina</taxon>
        <taxon>IRL clade</taxon>
        <taxon>Trifolieae</taxon>
        <taxon>Trifolium</taxon>
    </lineage>
</organism>
<name>A0A2Z6NH06_TRISU</name>
<proteinExistence type="predicted"/>
<evidence type="ECO:0000313" key="1">
    <source>
        <dbReference type="EMBL" id="GAU28957.1"/>
    </source>
</evidence>
<reference evidence="2" key="1">
    <citation type="journal article" date="2017" name="Front. Plant Sci.">
        <title>Climate Clever Clovers: New Paradigm to Reduce the Environmental Footprint of Ruminants by Breeding Low Methanogenic Forages Utilizing Haplotype Variation.</title>
        <authorList>
            <person name="Kaur P."/>
            <person name="Appels R."/>
            <person name="Bayer P.E."/>
            <person name="Keeble-Gagnere G."/>
            <person name="Wang J."/>
            <person name="Hirakawa H."/>
            <person name="Shirasawa K."/>
            <person name="Vercoe P."/>
            <person name="Stefanova K."/>
            <person name="Durmic Z."/>
            <person name="Nichols P."/>
            <person name="Revell C."/>
            <person name="Isobe S.N."/>
            <person name="Edwards D."/>
            <person name="Erskine W."/>
        </authorList>
    </citation>
    <scope>NUCLEOTIDE SEQUENCE [LARGE SCALE GENOMIC DNA]</scope>
    <source>
        <strain evidence="2">cv. Daliak</strain>
    </source>
</reference>
<accession>A0A2Z6NH06</accession>
<sequence length="67" mass="7309">MATGLHLFWTRPKPTSTSSWTHLGVEASSSWSAGLTTYSSYTDHKKGALILPVRIFILKILGSSNTT</sequence>
<dbReference type="Proteomes" id="UP000242715">
    <property type="component" value="Unassembled WGS sequence"/>
</dbReference>
<keyword evidence="2" id="KW-1185">Reference proteome</keyword>